<keyword evidence="5" id="KW-1185">Reference proteome</keyword>
<protein>
    <submittedName>
        <fullName evidence="4">Molybdenum ABC transporter, periplasmic molybdenum-binding protein ModA</fullName>
    </submittedName>
</protein>
<proteinExistence type="predicted"/>
<sequence length="285" mass="30423">MRKELIVLLVILGVFLAIGCTDNGNKATNETGTPIANETGTPVANETSVSQQDPDTITVSAAASLTEAFTDMESKFETENPDIDVNLNFGSSGNLRKQIEGGAPADVFASADQKNMDTLANENLVDNSSRENFAKNSLVLIVPANSTLNITDVKDLTNPEVKKIGIGNPDTVPVGNYTRTAMTEAGLWNQIESKAVLAEDVKQALTYVERGEVDAGFVYMSDTLTADPGSIKIVTNVSVSTPVNYPIAIVSSSENKKDAQEFIDFVTGEEGQETLEKYGFTAVAK</sequence>
<dbReference type="OrthoDB" id="75920at2157"/>
<keyword evidence="2" id="KW-0479">Metal-binding</keyword>
<dbReference type="InterPro" id="IPR041879">
    <property type="entry name" value="YvgL-like_PBP2"/>
</dbReference>
<dbReference type="InterPro" id="IPR050682">
    <property type="entry name" value="ModA/WtpA"/>
</dbReference>
<dbReference type="FunFam" id="3.40.190.10:FF:000035">
    <property type="entry name" value="Molybdate ABC transporter substrate-binding protein"/>
    <property type="match status" value="1"/>
</dbReference>
<keyword evidence="3" id="KW-0732">Signal</keyword>
<name>A0A0E3SKR3_METBA</name>
<evidence type="ECO:0000256" key="2">
    <source>
        <dbReference type="ARBA" id="ARBA00022723"/>
    </source>
</evidence>
<dbReference type="PROSITE" id="PS51257">
    <property type="entry name" value="PROKAR_LIPOPROTEIN"/>
    <property type="match status" value="1"/>
</dbReference>
<reference evidence="4" key="1">
    <citation type="submission" date="2014-07" db="EMBL/GenBank/DDBJ databases">
        <title>Methanogenic archaea and the global carbon cycle.</title>
        <authorList>
            <person name="Henriksen J.R."/>
            <person name="Luke J."/>
            <person name="Reinhart S."/>
            <person name="Benedict M.N."/>
            <person name="Youngblut N.D."/>
            <person name="Metcalf M.E."/>
            <person name="Whitaker R.J."/>
            <person name="Metcalf W.W."/>
        </authorList>
    </citation>
    <scope>NUCLEOTIDE SEQUENCE [LARGE SCALE GENOMIC DNA]</scope>
    <source>
        <strain evidence="4">3</strain>
    </source>
</reference>
<dbReference type="EMBL" id="CP009517">
    <property type="protein sequence ID" value="AKB81193.1"/>
    <property type="molecule type" value="Genomic_DNA"/>
</dbReference>
<dbReference type="GO" id="GO:0046872">
    <property type="term" value="F:metal ion binding"/>
    <property type="evidence" value="ECO:0007669"/>
    <property type="project" value="UniProtKB-KW"/>
</dbReference>
<dbReference type="Proteomes" id="UP000033066">
    <property type="component" value="Chromosome"/>
</dbReference>
<dbReference type="GO" id="GO:0015689">
    <property type="term" value="P:molybdate ion transport"/>
    <property type="evidence" value="ECO:0007669"/>
    <property type="project" value="InterPro"/>
</dbReference>
<dbReference type="PANTHER" id="PTHR30632:SF0">
    <property type="entry name" value="SULFATE-BINDING PROTEIN"/>
    <property type="match status" value="1"/>
</dbReference>
<gene>
    <name evidence="4" type="ORF">MSBR3_0615</name>
</gene>
<dbReference type="InterPro" id="IPR005950">
    <property type="entry name" value="ModA"/>
</dbReference>
<evidence type="ECO:0000256" key="1">
    <source>
        <dbReference type="ARBA" id="ARBA00022505"/>
    </source>
</evidence>
<keyword evidence="1" id="KW-0500">Molybdenum</keyword>
<dbReference type="HOGENOM" id="CLU_065520_1_0_2"/>
<dbReference type="InterPro" id="IPR010916">
    <property type="entry name" value="TonB_box_CS"/>
</dbReference>
<dbReference type="PROSITE" id="PS00430">
    <property type="entry name" value="TONB_DEPENDENT_REC_1"/>
    <property type="match status" value="1"/>
</dbReference>
<dbReference type="Gene3D" id="3.40.190.10">
    <property type="entry name" value="Periplasmic binding protein-like II"/>
    <property type="match status" value="2"/>
</dbReference>
<dbReference type="PATRIC" id="fig|1434107.4.peg.818"/>
<dbReference type="KEGG" id="mbak:MSBR3_0615"/>
<organism evidence="4 5">
    <name type="scientific">Methanosarcina barkeri 3</name>
    <dbReference type="NCBI Taxonomy" id="1434107"/>
    <lineage>
        <taxon>Archaea</taxon>
        <taxon>Methanobacteriati</taxon>
        <taxon>Methanobacteriota</taxon>
        <taxon>Stenosarchaea group</taxon>
        <taxon>Methanomicrobia</taxon>
        <taxon>Methanosarcinales</taxon>
        <taxon>Methanosarcinaceae</taxon>
        <taxon>Methanosarcina</taxon>
    </lineage>
</organism>
<dbReference type="PIRSF" id="PIRSF004846">
    <property type="entry name" value="ModA"/>
    <property type="match status" value="1"/>
</dbReference>
<dbReference type="RefSeq" id="WP_048106452.1">
    <property type="nucleotide sequence ID" value="NZ_CP009517.1"/>
</dbReference>
<dbReference type="AlphaFoldDB" id="A0A0E3SKR3"/>
<dbReference type="STRING" id="1434107.MSBR3_0615"/>
<evidence type="ECO:0000313" key="4">
    <source>
        <dbReference type="EMBL" id="AKB81193.1"/>
    </source>
</evidence>
<evidence type="ECO:0000313" key="5">
    <source>
        <dbReference type="Proteomes" id="UP000033066"/>
    </source>
</evidence>
<accession>A0A0E3SKR3</accession>
<dbReference type="GeneID" id="24788095"/>
<dbReference type="GO" id="GO:0030973">
    <property type="term" value="F:molybdate ion binding"/>
    <property type="evidence" value="ECO:0007669"/>
    <property type="project" value="TreeGrafter"/>
</dbReference>
<dbReference type="CDD" id="cd13537">
    <property type="entry name" value="PBP2_YvgL_like"/>
    <property type="match status" value="1"/>
</dbReference>
<dbReference type="Pfam" id="PF13531">
    <property type="entry name" value="SBP_bac_11"/>
    <property type="match status" value="1"/>
</dbReference>
<dbReference type="SUPFAM" id="SSF53850">
    <property type="entry name" value="Periplasmic binding protein-like II"/>
    <property type="match status" value="1"/>
</dbReference>
<dbReference type="NCBIfam" id="TIGR01256">
    <property type="entry name" value="modA"/>
    <property type="match status" value="1"/>
</dbReference>
<evidence type="ECO:0000256" key="3">
    <source>
        <dbReference type="ARBA" id="ARBA00022729"/>
    </source>
</evidence>
<dbReference type="PANTHER" id="PTHR30632">
    <property type="entry name" value="MOLYBDATE-BINDING PERIPLASMIC PROTEIN"/>
    <property type="match status" value="1"/>
</dbReference>